<protein>
    <submittedName>
        <fullName evidence="3">Dipeptidyl aminopeptidase acylaminoacyl-peptidase</fullName>
    </submittedName>
</protein>
<keyword evidence="1" id="KW-0378">Hydrolase</keyword>
<dbReference type="PATRIC" id="fig|1423773.3.peg.1733"/>
<dbReference type="OrthoDB" id="108903at2"/>
<proteinExistence type="predicted"/>
<sequence>MTVVEPEDLFAMRPLAQPVSDGQRVYYLETRLDQSANARQTMIASVRLSDGEDRRQWSPVGVDVHQLTLSPNGQQLAFSGVIHDHAQLFVMATTGGAAVQVTHGDADVHHLLWSADGRNVYFQVDRIPQDSPATPARPTVQVVDRLRYQQNGRGILPQHVIHQAIRYQLATGDQTVVLERATDFTVTAATTQGLLYDAERLPHDEHDFSAGVYWHPFTGGPDHLLTAALTAGAFSQGQLASDGHRVLLWGQDNHVPNVSQYHAWVTDVQQPKLRDLTAPRDVEVGNMLAMDSQQRLSGRYVAWLNDQTVLTLENTHGRLELIAQNLESDRVTPLLTGDRAITDFTVVDQHTIAFTESTMTSVSRLKVLDVPSGTERELINPNATYEAQRTLVTGQRFTFKGAQDWPIEGWYFAPVVGKPQHPAVLYVHGGPQVDFGYGFYHELQYLAGRGYGVIAINPRGGNSYGQDFETAVLGHYGDGDFTDLMRGTDAALALDPTIDPHQLCVTGGSYGGFMTNWIETHTDRFAAAVTQRSIANWISFYGTSDIGYYFTPWELKQDMRNIQALWRFSPLAYVKQAHTPILVMHGMEDLRCPTGQGEEFFVGLKEAGVETQLVLFPQSNHELSRSGLPHLRVERLKRIDQWFREHLPATKEDE</sequence>
<keyword evidence="3" id="KW-0645">Protease</keyword>
<dbReference type="STRING" id="1423773.FD30_GL001688"/>
<gene>
    <name evidence="3" type="ORF">FD30_GL001688</name>
</gene>
<dbReference type="GeneID" id="84782827"/>
<dbReference type="InterPro" id="IPR029058">
    <property type="entry name" value="AB_hydrolase_fold"/>
</dbReference>
<evidence type="ECO:0000256" key="1">
    <source>
        <dbReference type="ARBA" id="ARBA00022801"/>
    </source>
</evidence>
<name>A0A0R1K7X9_9LACO</name>
<dbReference type="InterPro" id="IPR001375">
    <property type="entry name" value="Peptidase_S9_cat"/>
</dbReference>
<dbReference type="AlphaFoldDB" id="A0A0R1K7X9"/>
<comment type="caution">
    <text evidence="3">The sequence shown here is derived from an EMBL/GenBank/DDBJ whole genome shotgun (WGS) entry which is preliminary data.</text>
</comment>
<dbReference type="SUPFAM" id="SSF82171">
    <property type="entry name" value="DPP6 N-terminal domain-like"/>
    <property type="match status" value="1"/>
</dbReference>
<evidence type="ECO:0000259" key="2">
    <source>
        <dbReference type="Pfam" id="PF00326"/>
    </source>
</evidence>
<dbReference type="Proteomes" id="UP000051162">
    <property type="component" value="Unassembled WGS sequence"/>
</dbReference>
<dbReference type="InterPro" id="IPR011042">
    <property type="entry name" value="6-blade_b-propeller_TolB-like"/>
</dbReference>
<feature type="domain" description="Peptidase S9 prolyl oligopeptidase catalytic" evidence="2">
    <location>
        <begin position="439"/>
        <end position="647"/>
    </location>
</feature>
<dbReference type="PANTHER" id="PTHR42776">
    <property type="entry name" value="SERINE PEPTIDASE S9 FAMILY MEMBER"/>
    <property type="match status" value="1"/>
</dbReference>
<dbReference type="EMBL" id="AZDT01000027">
    <property type="protein sequence ID" value="KRK76058.1"/>
    <property type="molecule type" value="Genomic_DNA"/>
</dbReference>
<keyword evidence="3" id="KW-0031">Aminopeptidase</keyword>
<dbReference type="GO" id="GO:0004252">
    <property type="term" value="F:serine-type endopeptidase activity"/>
    <property type="evidence" value="ECO:0007669"/>
    <property type="project" value="TreeGrafter"/>
</dbReference>
<organism evidence="3 4">
    <name type="scientific">Levilactobacillus namurensis DSM 19117</name>
    <dbReference type="NCBI Taxonomy" id="1423773"/>
    <lineage>
        <taxon>Bacteria</taxon>
        <taxon>Bacillati</taxon>
        <taxon>Bacillota</taxon>
        <taxon>Bacilli</taxon>
        <taxon>Lactobacillales</taxon>
        <taxon>Lactobacillaceae</taxon>
        <taxon>Levilactobacillus</taxon>
    </lineage>
</organism>
<dbReference type="RefSeq" id="WP_056944171.1">
    <property type="nucleotide sequence ID" value="NZ_AZDT01000027.1"/>
</dbReference>
<dbReference type="Gene3D" id="3.40.50.1820">
    <property type="entry name" value="alpha/beta hydrolase"/>
    <property type="match status" value="1"/>
</dbReference>
<accession>A0A0R1K7X9</accession>
<dbReference type="GO" id="GO:0006508">
    <property type="term" value="P:proteolysis"/>
    <property type="evidence" value="ECO:0007669"/>
    <property type="project" value="InterPro"/>
</dbReference>
<dbReference type="SUPFAM" id="SSF53474">
    <property type="entry name" value="alpha/beta-Hydrolases"/>
    <property type="match status" value="1"/>
</dbReference>
<keyword evidence="4" id="KW-1185">Reference proteome</keyword>
<dbReference type="GO" id="GO:0004177">
    <property type="term" value="F:aminopeptidase activity"/>
    <property type="evidence" value="ECO:0007669"/>
    <property type="project" value="UniProtKB-KW"/>
</dbReference>
<reference evidence="3 4" key="1">
    <citation type="journal article" date="2015" name="Genome Announc.">
        <title>Expanding the biotechnology potential of lactobacilli through comparative genomics of 213 strains and associated genera.</title>
        <authorList>
            <person name="Sun Z."/>
            <person name="Harris H.M."/>
            <person name="McCann A."/>
            <person name="Guo C."/>
            <person name="Argimon S."/>
            <person name="Zhang W."/>
            <person name="Yang X."/>
            <person name="Jeffery I.B."/>
            <person name="Cooney J.C."/>
            <person name="Kagawa T.F."/>
            <person name="Liu W."/>
            <person name="Song Y."/>
            <person name="Salvetti E."/>
            <person name="Wrobel A."/>
            <person name="Rasinkangas P."/>
            <person name="Parkhill J."/>
            <person name="Rea M.C."/>
            <person name="O'Sullivan O."/>
            <person name="Ritari J."/>
            <person name="Douillard F.P."/>
            <person name="Paul Ross R."/>
            <person name="Yang R."/>
            <person name="Briner A.E."/>
            <person name="Felis G.E."/>
            <person name="de Vos W.M."/>
            <person name="Barrangou R."/>
            <person name="Klaenhammer T.R."/>
            <person name="Caufield P.W."/>
            <person name="Cui Y."/>
            <person name="Zhang H."/>
            <person name="O'Toole P.W."/>
        </authorList>
    </citation>
    <scope>NUCLEOTIDE SEQUENCE [LARGE SCALE GENOMIC DNA]</scope>
    <source>
        <strain evidence="3 4">DSM 19117</strain>
    </source>
</reference>
<dbReference type="PANTHER" id="PTHR42776:SF27">
    <property type="entry name" value="DIPEPTIDYL PEPTIDASE FAMILY MEMBER 6"/>
    <property type="match status" value="1"/>
</dbReference>
<evidence type="ECO:0000313" key="4">
    <source>
        <dbReference type="Proteomes" id="UP000051162"/>
    </source>
</evidence>
<dbReference type="Gene3D" id="2.120.10.30">
    <property type="entry name" value="TolB, C-terminal domain"/>
    <property type="match status" value="1"/>
</dbReference>
<evidence type="ECO:0000313" key="3">
    <source>
        <dbReference type="EMBL" id="KRK76058.1"/>
    </source>
</evidence>
<dbReference type="Pfam" id="PF00326">
    <property type="entry name" value="Peptidase_S9"/>
    <property type="match status" value="1"/>
</dbReference>